<dbReference type="Pfam" id="PF13407">
    <property type="entry name" value="Peripla_BP_4"/>
    <property type="match status" value="1"/>
</dbReference>
<dbReference type="SUPFAM" id="SSF53822">
    <property type="entry name" value="Periplasmic binding protein-like I"/>
    <property type="match status" value="1"/>
</dbReference>
<sequence>DRAASQGVPVVTFNSDVEHSRRICFVGQDLSRSGRIAAGLMSRVLKTHSKVLVVTGSLNFHAHRSRVEGFENNLEKSGIEIVRVAEGFDQYELTFSQIDQAFVQEPGIAGIYMATGDVGACIDAIKRHKREGKVRVVCNDLLPETERGMREGIIDFTIVQNPSMQGYRALRILFDHRFLGKPPEQEYYFTETHIIIPESM</sequence>
<dbReference type="CDD" id="cd06307">
    <property type="entry name" value="PBP1_sugar_binding"/>
    <property type="match status" value="1"/>
</dbReference>
<dbReference type="InterPro" id="IPR025997">
    <property type="entry name" value="SBP_2_dom"/>
</dbReference>
<dbReference type="InterPro" id="IPR028082">
    <property type="entry name" value="Peripla_BP_I"/>
</dbReference>
<dbReference type="Proteomes" id="UP001519887">
    <property type="component" value="Unassembled WGS sequence"/>
</dbReference>
<dbReference type="Gene3D" id="3.40.50.2300">
    <property type="match status" value="2"/>
</dbReference>
<name>A0ABS7C918_9BACL</name>
<dbReference type="InterPro" id="IPR050555">
    <property type="entry name" value="Bact_Solute-Bind_Prot2"/>
</dbReference>
<dbReference type="PANTHER" id="PTHR30036:SF7">
    <property type="entry name" value="ABC TRANSPORTER PERIPLASMIC-BINDING PROTEIN YPHF"/>
    <property type="match status" value="1"/>
</dbReference>
<evidence type="ECO:0000256" key="2">
    <source>
        <dbReference type="ARBA" id="ARBA00007639"/>
    </source>
</evidence>
<comment type="caution">
    <text evidence="4">The sequence shown here is derived from an EMBL/GenBank/DDBJ whole genome shotgun (WGS) entry which is preliminary data.</text>
</comment>
<evidence type="ECO:0000313" key="4">
    <source>
        <dbReference type="EMBL" id="MBW7457171.1"/>
    </source>
</evidence>
<feature type="non-terminal residue" evidence="4">
    <location>
        <position position="1"/>
    </location>
</feature>
<comment type="similarity">
    <text evidence="2">Belongs to the bacterial solute-binding protein 2 family.</text>
</comment>
<evidence type="ECO:0000313" key="5">
    <source>
        <dbReference type="Proteomes" id="UP001519887"/>
    </source>
</evidence>
<dbReference type="EMBL" id="JAHZIK010000773">
    <property type="protein sequence ID" value="MBW7457171.1"/>
    <property type="molecule type" value="Genomic_DNA"/>
</dbReference>
<gene>
    <name evidence="4" type="ORF">K0U00_24330</name>
</gene>
<accession>A0ABS7C918</accession>
<evidence type="ECO:0000256" key="1">
    <source>
        <dbReference type="ARBA" id="ARBA00004196"/>
    </source>
</evidence>
<comment type="subcellular location">
    <subcellularLocation>
        <location evidence="1">Cell envelope</location>
    </subcellularLocation>
</comment>
<feature type="domain" description="Periplasmic binding protein" evidence="3">
    <location>
        <begin position="1"/>
        <end position="176"/>
    </location>
</feature>
<reference evidence="4 5" key="1">
    <citation type="submission" date="2021-07" db="EMBL/GenBank/DDBJ databases">
        <title>Paenibacillus radiodurans sp. nov., isolated from the southeastern edge of Tengger Desert.</title>
        <authorList>
            <person name="Zhang G."/>
        </authorList>
    </citation>
    <scope>NUCLEOTIDE SEQUENCE [LARGE SCALE GENOMIC DNA]</scope>
    <source>
        <strain evidence="4 5">CCM 7311</strain>
    </source>
</reference>
<evidence type="ECO:0000259" key="3">
    <source>
        <dbReference type="Pfam" id="PF13407"/>
    </source>
</evidence>
<keyword evidence="5" id="KW-1185">Reference proteome</keyword>
<protein>
    <submittedName>
        <fullName evidence="4">Substrate-binding domain-containing protein</fullName>
    </submittedName>
</protein>
<organism evidence="4 5">
    <name type="scientific">Paenibacillus sepulcri</name>
    <dbReference type="NCBI Taxonomy" id="359917"/>
    <lineage>
        <taxon>Bacteria</taxon>
        <taxon>Bacillati</taxon>
        <taxon>Bacillota</taxon>
        <taxon>Bacilli</taxon>
        <taxon>Bacillales</taxon>
        <taxon>Paenibacillaceae</taxon>
        <taxon>Paenibacillus</taxon>
    </lineage>
</organism>
<dbReference type="PANTHER" id="PTHR30036">
    <property type="entry name" value="D-XYLOSE-BINDING PERIPLASMIC PROTEIN"/>
    <property type="match status" value="1"/>
</dbReference>
<proteinExistence type="inferred from homology"/>